<dbReference type="InterPro" id="IPR050301">
    <property type="entry name" value="NTE"/>
</dbReference>
<feature type="domain" description="PNPLA" evidence="5">
    <location>
        <begin position="7"/>
        <end position="242"/>
    </location>
</feature>
<dbReference type="PROSITE" id="PS51635">
    <property type="entry name" value="PNPLA"/>
    <property type="match status" value="1"/>
</dbReference>
<dbReference type="RefSeq" id="WP_191739093.1">
    <property type="nucleotide sequence ID" value="NZ_JACSQB010000029.1"/>
</dbReference>
<dbReference type="PANTHER" id="PTHR14226:SF78">
    <property type="entry name" value="SLR0060 PROTEIN"/>
    <property type="match status" value="1"/>
</dbReference>
<dbReference type="Pfam" id="PF01734">
    <property type="entry name" value="Patatin"/>
    <property type="match status" value="1"/>
</dbReference>
<evidence type="ECO:0000313" key="7">
    <source>
        <dbReference type="Proteomes" id="UP000627166"/>
    </source>
</evidence>
<keyword evidence="1 4" id="KW-0378">Hydrolase</keyword>
<protein>
    <submittedName>
        <fullName evidence="6">Patatin-like phospholipase family protein</fullName>
    </submittedName>
</protein>
<comment type="caution">
    <text evidence="6">The sequence shown here is derived from an EMBL/GenBank/DDBJ whole genome shotgun (WGS) entry which is preliminary data.</text>
</comment>
<reference evidence="6 7" key="1">
    <citation type="submission" date="2020-08" db="EMBL/GenBank/DDBJ databases">
        <title>A Genomic Blueprint of the Chicken Gut Microbiome.</title>
        <authorList>
            <person name="Gilroy R."/>
            <person name="Ravi A."/>
            <person name="Getino M."/>
            <person name="Pursley I."/>
            <person name="Horton D.L."/>
            <person name="Alikhan N.-F."/>
            <person name="Baker D."/>
            <person name="Gharbi K."/>
            <person name="Hall N."/>
            <person name="Watson M."/>
            <person name="Adriaenssens E.M."/>
            <person name="Foster-Nyarko E."/>
            <person name="Jarju S."/>
            <person name="Secka A."/>
            <person name="Antonio M."/>
            <person name="Oren A."/>
            <person name="Chaudhuri R."/>
            <person name="La Ragione R.M."/>
            <person name="Hildebrand F."/>
            <person name="Pallen M.J."/>
        </authorList>
    </citation>
    <scope>NUCLEOTIDE SEQUENCE [LARGE SCALE GENOMIC DNA]</scope>
    <source>
        <strain evidence="6 7">N37</strain>
    </source>
</reference>
<name>A0ABR8YPI6_9CLOT</name>
<evidence type="ECO:0000256" key="1">
    <source>
        <dbReference type="ARBA" id="ARBA00022801"/>
    </source>
</evidence>
<evidence type="ECO:0000259" key="5">
    <source>
        <dbReference type="PROSITE" id="PS51635"/>
    </source>
</evidence>
<organism evidence="6 7">
    <name type="scientific">Clostridium faecium</name>
    <dbReference type="NCBI Taxonomy" id="2762223"/>
    <lineage>
        <taxon>Bacteria</taxon>
        <taxon>Bacillati</taxon>
        <taxon>Bacillota</taxon>
        <taxon>Clostridia</taxon>
        <taxon>Eubacteriales</taxon>
        <taxon>Clostridiaceae</taxon>
        <taxon>Clostridium</taxon>
    </lineage>
</organism>
<feature type="active site" description="Nucleophile" evidence="4">
    <location>
        <position position="42"/>
    </location>
</feature>
<evidence type="ECO:0000313" key="6">
    <source>
        <dbReference type="EMBL" id="MBD8046116.1"/>
    </source>
</evidence>
<evidence type="ECO:0000256" key="3">
    <source>
        <dbReference type="ARBA" id="ARBA00023098"/>
    </source>
</evidence>
<sequence length="317" mass="35894">MQRKIGLALAGGGGKGAYEIGVWKALRDYGIDDTVGAVAGASIGALNGVLFALGEYDLALELWTSISPEKAFGKDNKKDENLKISRKSYRDRKIKVEKTYLKEKKYIYYLRYLKERYIKFRERKTKVGIKKRIEDIENNGIFSKEGIINILDNLIDLDRLSYADIECFVSCCVAPLNKPKILCYKTNMDTEYFKLNDCEKEKVKTVLLASSALPLVFGAEVIDDIEYVDGGIVENIPILPLYEAGYKKIIAVHLKKGYIIDKKPFPDLKIIEIVPSEPIGEFFNGTLDFSLENSLKRMELGYKDAVKAIRELRSSEL</sequence>
<evidence type="ECO:0000256" key="4">
    <source>
        <dbReference type="PROSITE-ProRule" id="PRU01161"/>
    </source>
</evidence>
<proteinExistence type="predicted"/>
<feature type="short sequence motif" description="GXGXXG" evidence="4">
    <location>
        <begin position="11"/>
        <end position="16"/>
    </location>
</feature>
<dbReference type="EMBL" id="JACSQB010000029">
    <property type="protein sequence ID" value="MBD8046116.1"/>
    <property type="molecule type" value="Genomic_DNA"/>
</dbReference>
<gene>
    <name evidence="6" type="ORF">H9637_03490</name>
</gene>
<dbReference type="InterPro" id="IPR002641">
    <property type="entry name" value="PNPLA_dom"/>
</dbReference>
<feature type="active site" description="Proton acceptor" evidence="4">
    <location>
        <position position="229"/>
    </location>
</feature>
<evidence type="ECO:0000256" key="2">
    <source>
        <dbReference type="ARBA" id="ARBA00022963"/>
    </source>
</evidence>
<accession>A0ABR8YPI6</accession>
<dbReference type="Gene3D" id="3.40.1090.10">
    <property type="entry name" value="Cytosolic phospholipase A2 catalytic domain"/>
    <property type="match status" value="1"/>
</dbReference>
<dbReference type="InterPro" id="IPR016035">
    <property type="entry name" value="Acyl_Trfase/lysoPLipase"/>
</dbReference>
<dbReference type="SUPFAM" id="SSF52151">
    <property type="entry name" value="FabD/lysophospholipase-like"/>
    <property type="match status" value="1"/>
</dbReference>
<keyword evidence="3 4" id="KW-0443">Lipid metabolism</keyword>
<dbReference type="PANTHER" id="PTHR14226">
    <property type="entry name" value="NEUROPATHY TARGET ESTERASE/SWISS CHEESE D.MELANOGASTER"/>
    <property type="match status" value="1"/>
</dbReference>
<dbReference type="Proteomes" id="UP000627166">
    <property type="component" value="Unassembled WGS sequence"/>
</dbReference>
<feature type="short sequence motif" description="GXSXG" evidence="4">
    <location>
        <begin position="40"/>
        <end position="44"/>
    </location>
</feature>
<feature type="short sequence motif" description="DGA/G" evidence="4">
    <location>
        <begin position="229"/>
        <end position="231"/>
    </location>
</feature>
<keyword evidence="2 4" id="KW-0442">Lipid degradation</keyword>
<keyword evidence="7" id="KW-1185">Reference proteome</keyword>